<dbReference type="Proteomes" id="UP000824540">
    <property type="component" value="Unassembled WGS sequence"/>
</dbReference>
<keyword evidence="2" id="KW-1185">Reference proteome</keyword>
<protein>
    <submittedName>
        <fullName evidence="1">Uncharacterized protein</fullName>
    </submittedName>
</protein>
<comment type="caution">
    <text evidence="1">The sequence shown here is derived from an EMBL/GenBank/DDBJ whole genome shotgun (WGS) entry which is preliminary data.</text>
</comment>
<dbReference type="AlphaFoldDB" id="A0A8T2NI64"/>
<dbReference type="EMBL" id="JAFBMS010000063">
    <property type="protein sequence ID" value="KAG9338641.1"/>
    <property type="molecule type" value="Genomic_DNA"/>
</dbReference>
<accession>A0A8T2NI64</accession>
<reference evidence="1" key="1">
    <citation type="thesis" date="2021" institute="BYU ScholarsArchive" country="Provo, UT, USA">
        <title>Applications of and Algorithms for Genome Assembly and Genomic Analyses with an Emphasis on Marine Teleosts.</title>
        <authorList>
            <person name="Pickett B.D."/>
        </authorList>
    </citation>
    <scope>NUCLEOTIDE SEQUENCE</scope>
    <source>
        <strain evidence="1">HI-2016</strain>
    </source>
</reference>
<gene>
    <name evidence="1" type="ORF">JZ751_025479</name>
</gene>
<sequence length="80" mass="8600">MHSRPHSLKGKGDRNGHPSLRYDTAVIHCDSSTSSPALQILSHSAVAPTPFHTSCRTVVHSALLSTSLPVCVMTFSHSHL</sequence>
<evidence type="ECO:0000313" key="2">
    <source>
        <dbReference type="Proteomes" id="UP000824540"/>
    </source>
</evidence>
<name>A0A8T2NI64_9TELE</name>
<organism evidence="1 2">
    <name type="scientific">Albula glossodonta</name>
    <name type="common">roundjaw bonefish</name>
    <dbReference type="NCBI Taxonomy" id="121402"/>
    <lineage>
        <taxon>Eukaryota</taxon>
        <taxon>Metazoa</taxon>
        <taxon>Chordata</taxon>
        <taxon>Craniata</taxon>
        <taxon>Vertebrata</taxon>
        <taxon>Euteleostomi</taxon>
        <taxon>Actinopterygii</taxon>
        <taxon>Neopterygii</taxon>
        <taxon>Teleostei</taxon>
        <taxon>Albuliformes</taxon>
        <taxon>Albulidae</taxon>
        <taxon>Albula</taxon>
    </lineage>
</organism>
<proteinExistence type="predicted"/>
<evidence type="ECO:0000313" key="1">
    <source>
        <dbReference type="EMBL" id="KAG9338641.1"/>
    </source>
</evidence>